<evidence type="ECO:0000313" key="1">
    <source>
        <dbReference type="EMBL" id="SET27865.1"/>
    </source>
</evidence>
<name>A0A1I0D6N3_9PROT</name>
<dbReference type="Proteomes" id="UP000199345">
    <property type="component" value="Unassembled WGS sequence"/>
</dbReference>
<sequence length="120" mass="13999">MEAIEIIEYLRSNDFTVKADGDFIELSPPEKVTEELINRLRKNKPEILAALKVEERRQKVLSMLEKNPDTLRVYITDEEADLNNVILTIAIRDLASFEMLIPKSKYDPFMLIDFINKNDQ</sequence>
<reference evidence="2" key="1">
    <citation type="submission" date="2016-10" db="EMBL/GenBank/DDBJ databases">
        <authorList>
            <person name="Varghese N."/>
            <person name="Submissions S."/>
        </authorList>
    </citation>
    <scope>NUCLEOTIDE SEQUENCE [LARGE SCALE GENOMIC DNA]</scope>
    <source>
        <strain evidence="2">Nm71</strain>
    </source>
</reference>
<organism evidence="1 2">
    <name type="scientific">Nitrosomonas marina</name>
    <dbReference type="NCBI Taxonomy" id="917"/>
    <lineage>
        <taxon>Bacteria</taxon>
        <taxon>Pseudomonadati</taxon>
        <taxon>Pseudomonadota</taxon>
        <taxon>Betaproteobacteria</taxon>
        <taxon>Nitrosomonadales</taxon>
        <taxon>Nitrosomonadaceae</taxon>
        <taxon>Nitrosomonas</taxon>
    </lineage>
</organism>
<dbReference type="AlphaFoldDB" id="A0A1I0D6N3"/>
<dbReference type="Gene3D" id="1.10.10.1830">
    <property type="entry name" value="Non-ribosomal peptide synthase, adenylation domain"/>
    <property type="match status" value="1"/>
</dbReference>
<dbReference type="InterPro" id="IPR044894">
    <property type="entry name" value="TubC_N_sf"/>
</dbReference>
<evidence type="ECO:0008006" key="3">
    <source>
        <dbReference type="Google" id="ProtNLM"/>
    </source>
</evidence>
<evidence type="ECO:0000313" key="2">
    <source>
        <dbReference type="Proteomes" id="UP000199345"/>
    </source>
</evidence>
<protein>
    <recommendedName>
        <fullName evidence="3">TubC N-terminal docking domain-containing protein</fullName>
    </recommendedName>
</protein>
<gene>
    <name evidence="1" type="ORF">SAMN05216326_11860</name>
</gene>
<accession>A0A1I0D6N3</accession>
<dbReference type="EMBL" id="FOIA01000018">
    <property type="protein sequence ID" value="SET27865.1"/>
    <property type="molecule type" value="Genomic_DNA"/>
</dbReference>
<proteinExistence type="predicted"/>
<dbReference type="RefSeq" id="WP_090658978.1">
    <property type="nucleotide sequence ID" value="NZ_FOIA01000018.1"/>
</dbReference>
<dbReference type="OrthoDB" id="8548146at2"/>
<keyword evidence="2" id="KW-1185">Reference proteome</keyword>